<evidence type="ECO:0000313" key="2">
    <source>
        <dbReference type="EMBL" id="QHT23181.1"/>
    </source>
</evidence>
<keyword evidence="1" id="KW-0472">Membrane</keyword>
<dbReference type="EMBL" id="MN739727">
    <property type="protein sequence ID" value="QHT23181.1"/>
    <property type="molecule type" value="Genomic_DNA"/>
</dbReference>
<protein>
    <submittedName>
        <fullName evidence="2">Uncharacterized protein</fullName>
    </submittedName>
</protein>
<proteinExistence type="predicted"/>
<name>A0A6C0E3J9_9ZZZZ</name>
<evidence type="ECO:0000256" key="1">
    <source>
        <dbReference type="SAM" id="Phobius"/>
    </source>
</evidence>
<feature type="transmembrane region" description="Helical" evidence="1">
    <location>
        <begin position="7"/>
        <end position="27"/>
    </location>
</feature>
<feature type="transmembrane region" description="Helical" evidence="1">
    <location>
        <begin position="102"/>
        <end position="120"/>
    </location>
</feature>
<dbReference type="AlphaFoldDB" id="A0A6C0E3J9"/>
<sequence length="121" mass="14133">MKNILHIVLFWLFLNIIIGLTMDFALFTQTTPEMKKESIPFKLLTTEFWATIEWMFVIPANRIGNTFLNPAQISLSSYVFDFLAQLWSNTFWLHLPTTIDDYAGMVLILFGMYLAKFRLLG</sequence>
<reference evidence="2" key="1">
    <citation type="journal article" date="2020" name="Nature">
        <title>Giant virus diversity and host interactions through global metagenomics.</title>
        <authorList>
            <person name="Schulz F."/>
            <person name="Roux S."/>
            <person name="Paez-Espino D."/>
            <person name="Jungbluth S."/>
            <person name="Walsh D.A."/>
            <person name="Denef V.J."/>
            <person name="McMahon K.D."/>
            <person name="Konstantinidis K.T."/>
            <person name="Eloe-Fadrosh E.A."/>
            <person name="Kyrpides N.C."/>
            <person name="Woyke T."/>
        </authorList>
    </citation>
    <scope>NUCLEOTIDE SEQUENCE</scope>
    <source>
        <strain evidence="2">GVMAG-M-3300023179-114</strain>
    </source>
</reference>
<dbReference type="Pfam" id="PF04342">
    <property type="entry name" value="DMT_6"/>
    <property type="match status" value="1"/>
</dbReference>
<organism evidence="2">
    <name type="scientific">viral metagenome</name>
    <dbReference type="NCBI Taxonomy" id="1070528"/>
    <lineage>
        <taxon>unclassified sequences</taxon>
        <taxon>metagenomes</taxon>
        <taxon>organismal metagenomes</taxon>
    </lineage>
</organism>
<keyword evidence="1" id="KW-0812">Transmembrane</keyword>
<keyword evidence="1" id="KW-1133">Transmembrane helix</keyword>
<accession>A0A6C0E3J9</accession>
<dbReference type="InterPro" id="IPR007437">
    <property type="entry name" value="DUF486"/>
</dbReference>